<dbReference type="PANTHER" id="PTHR35458">
    <property type="entry name" value="SLR0755 PROTEIN"/>
    <property type="match status" value="1"/>
</dbReference>
<feature type="domain" description="NYN" evidence="1">
    <location>
        <begin position="19"/>
        <end position="143"/>
    </location>
</feature>
<accession>A0A2M8C3A6</accession>
<evidence type="ECO:0000313" key="2">
    <source>
        <dbReference type="EMBL" id="PJB50553.1"/>
    </source>
</evidence>
<comment type="caution">
    <text evidence="2">The sequence shown here is derived from an EMBL/GenBank/DDBJ whole genome shotgun (WGS) entry which is preliminary data.</text>
</comment>
<dbReference type="InterPro" id="IPR047140">
    <property type="entry name" value="LabA"/>
</dbReference>
<dbReference type="Gene3D" id="3.40.50.1010">
    <property type="entry name" value="5'-nuclease"/>
    <property type="match status" value="1"/>
</dbReference>
<feature type="non-terminal residue" evidence="2">
    <location>
        <position position="143"/>
    </location>
</feature>
<evidence type="ECO:0000313" key="3">
    <source>
        <dbReference type="Proteomes" id="UP000228770"/>
    </source>
</evidence>
<dbReference type="AlphaFoldDB" id="A0A2M8C3A6"/>
<sequence length="143" mass="16775">MANSYNQKFQDFSWRRLGRIFVAIDAANLEHSAKDLNLRMRYQNLRDFFEQNAELLAINFYSARFGSKSHDRFLTFLKKHKFKLITKPIKIIQNLNKGEIRKADFDVEITADTILCLNDFDALILFSGDSDFDYLIKLLKARG</sequence>
<reference evidence="3" key="1">
    <citation type="submission" date="2017-09" db="EMBL/GenBank/DDBJ databases">
        <title>Depth-based differentiation of microbial function through sediment-hosted aquifers and enrichment of novel symbionts in the deep terrestrial subsurface.</title>
        <authorList>
            <person name="Probst A.J."/>
            <person name="Ladd B."/>
            <person name="Jarett J.K."/>
            <person name="Geller-Mcgrath D.E."/>
            <person name="Sieber C.M.K."/>
            <person name="Emerson J.B."/>
            <person name="Anantharaman K."/>
            <person name="Thomas B.C."/>
            <person name="Malmstrom R."/>
            <person name="Stieglmeier M."/>
            <person name="Klingl A."/>
            <person name="Woyke T."/>
            <person name="Ryan C.M."/>
            <person name="Banfield J.F."/>
        </authorList>
    </citation>
    <scope>NUCLEOTIDE SEQUENCE [LARGE SCALE GENOMIC DNA]</scope>
</reference>
<proteinExistence type="predicted"/>
<name>A0A2M8C3A6_9BACT</name>
<dbReference type="Pfam" id="PF01936">
    <property type="entry name" value="NYN"/>
    <property type="match status" value="1"/>
</dbReference>
<dbReference type="GO" id="GO:0004540">
    <property type="term" value="F:RNA nuclease activity"/>
    <property type="evidence" value="ECO:0007669"/>
    <property type="project" value="InterPro"/>
</dbReference>
<dbReference type="InterPro" id="IPR021139">
    <property type="entry name" value="NYN"/>
</dbReference>
<evidence type="ECO:0000259" key="1">
    <source>
        <dbReference type="Pfam" id="PF01936"/>
    </source>
</evidence>
<dbReference type="Proteomes" id="UP000228770">
    <property type="component" value="Unassembled WGS sequence"/>
</dbReference>
<protein>
    <recommendedName>
        <fullName evidence="1">NYN domain-containing protein</fullName>
    </recommendedName>
</protein>
<gene>
    <name evidence="2" type="ORF">CO102_00820</name>
</gene>
<dbReference type="EMBL" id="PFUA01000018">
    <property type="protein sequence ID" value="PJB50553.1"/>
    <property type="molecule type" value="Genomic_DNA"/>
</dbReference>
<dbReference type="PANTHER" id="PTHR35458:SF8">
    <property type="entry name" value="SLR0650 PROTEIN"/>
    <property type="match status" value="1"/>
</dbReference>
<dbReference type="CDD" id="cd10911">
    <property type="entry name" value="PIN_LabA"/>
    <property type="match status" value="1"/>
</dbReference>
<organism evidence="2 3">
    <name type="scientific">Candidatus Brennerbacteria bacterium CG_4_9_14_3_um_filter_43_9</name>
    <dbReference type="NCBI Taxonomy" id="1974522"/>
    <lineage>
        <taxon>Bacteria</taxon>
        <taxon>Candidatus Brenneribacteriota</taxon>
    </lineage>
</organism>